<dbReference type="InterPro" id="IPR010730">
    <property type="entry name" value="HET"/>
</dbReference>
<organism evidence="2 3">
    <name type="scientific">Polychaeton citri CBS 116435</name>
    <dbReference type="NCBI Taxonomy" id="1314669"/>
    <lineage>
        <taxon>Eukaryota</taxon>
        <taxon>Fungi</taxon>
        <taxon>Dikarya</taxon>
        <taxon>Ascomycota</taxon>
        <taxon>Pezizomycotina</taxon>
        <taxon>Dothideomycetes</taxon>
        <taxon>Dothideomycetidae</taxon>
        <taxon>Capnodiales</taxon>
        <taxon>Capnodiaceae</taxon>
        <taxon>Polychaeton</taxon>
    </lineage>
</organism>
<gene>
    <name evidence="2" type="ORF">K431DRAFT_347156</name>
</gene>
<protein>
    <submittedName>
        <fullName evidence="2">HET-domain-containing protein</fullName>
    </submittedName>
</protein>
<feature type="domain" description="Heterokaryon incompatibility" evidence="1">
    <location>
        <begin position="15"/>
        <end position="119"/>
    </location>
</feature>
<dbReference type="Pfam" id="PF06985">
    <property type="entry name" value="HET"/>
    <property type="match status" value="1"/>
</dbReference>
<evidence type="ECO:0000259" key="1">
    <source>
        <dbReference type="Pfam" id="PF06985"/>
    </source>
</evidence>
<dbReference type="PANTHER" id="PTHR24148:SF64">
    <property type="entry name" value="HETEROKARYON INCOMPATIBILITY DOMAIN-CONTAINING PROTEIN"/>
    <property type="match status" value="1"/>
</dbReference>
<dbReference type="EMBL" id="MU003799">
    <property type="protein sequence ID" value="KAF2720495.1"/>
    <property type="molecule type" value="Genomic_DNA"/>
</dbReference>
<comment type="caution">
    <text evidence="2">The sequence shown here is derived from an EMBL/GenBank/DDBJ whole genome shotgun (WGS) entry which is preliminary data.</text>
</comment>
<dbReference type="InterPro" id="IPR052895">
    <property type="entry name" value="HetReg/Transcr_Mod"/>
</dbReference>
<name>A0A9P4UPY1_9PEZI</name>
<reference evidence="2" key="1">
    <citation type="journal article" date="2020" name="Stud. Mycol.">
        <title>101 Dothideomycetes genomes: a test case for predicting lifestyles and emergence of pathogens.</title>
        <authorList>
            <person name="Haridas S."/>
            <person name="Albert R."/>
            <person name="Binder M."/>
            <person name="Bloem J."/>
            <person name="Labutti K."/>
            <person name="Salamov A."/>
            <person name="Andreopoulos B."/>
            <person name="Baker S."/>
            <person name="Barry K."/>
            <person name="Bills G."/>
            <person name="Bluhm B."/>
            <person name="Cannon C."/>
            <person name="Castanera R."/>
            <person name="Culley D."/>
            <person name="Daum C."/>
            <person name="Ezra D."/>
            <person name="Gonzalez J."/>
            <person name="Henrissat B."/>
            <person name="Kuo A."/>
            <person name="Liang C."/>
            <person name="Lipzen A."/>
            <person name="Lutzoni F."/>
            <person name="Magnuson J."/>
            <person name="Mondo S."/>
            <person name="Nolan M."/>
            <person name="Ohm R."/>
            <person name="Pangilinan J."/>
            <person name="Park H.-J."/>
            <person name="Ramirez L."/>
            <person name="Alfaro M."/>
            <person name="Sun H."/>
            <person name="Tritt A."/>
            <person name="Yoshinaga Y."/>
            <person name="Zwiers L.-H."/>
            <person name="Turgeon B."/>
            <person name="Goodwin S."/>
            <person name="Spatafora J."/>
            <person name="Crous P."/>
            <person name="Grigoriev I."/>
        </authorList>
    </citation>
    <scope>NUCLEOTIDE SEQUENCE</scope>
    <source>
        <strain evidence="2">CBS 116435</strain>
    </source>
</reference>
<dbReference type="Pfam" id="PF26639">
    <property type="entry name" value="Het-6_barrel"/>
    <property type="match status" value="1"/>
</dbReference>
<dbReference type="PANTHER" id="PTHR24148">
    <property type="entry name" value="ANKYRIN REPEAT DOMAIN-CONTAINING PROTEIN 39 HOMOLOG-RELATED"/>
    <property type="match status" value="1"/>
</dbReference>
<evidence type="ECO:0000313" key="2">
    <source>
        <dbReference type="EMBL" id="KAF2720495.1"/>
    </source>
</evidence>
<dbReference type="AlphaFoldDB" id="A0A9P4UPY1"/>
<sequence>MLRHGELDTEDPTEYETISYVWGDASERARIQIGGLEVNVPASSEAAIRRVRLHDQDRPVWIDAVCINQLDLAERGAQVAIMSRIYQQARCNLIHLGSDDNGAAESVLRALGNARKRVIDGSFTTSPSSRGRVWNIQEAVLASRNICYWGSSELPFEWIIDCNIWLTDLTNANPIELYSDKLLQQLLSAPTRRLVFIIRRLRETHERVAGLTSIRSALHDLEFKTLYMPLVGQQLPATDPRDHVFALAGLTALFHGLVDIPPGLRADYSKSPMEVYRDATRHIFQTSAWRIILYMINHRSQADITLDGKPSWTFLWNRTWSQADDERPLNHKFIPGLQFYDTDYRRLSNIDSSDKPQILTLHSCDNERESNMVTAMLMTTWPHDEGSTNHDLLNDEQLLEAYDAFLAHVTLRKAMPPPPEMHTSQTTRSTLLSSLYARMLYRSLRGRRFFSTHDGMRGLGPRKMQEGDVVAVTLGMAWPCILRPLGRMYQILGAAYIYGLTHGEVFGMGLEVQQIELC</sequence>
<accession>A0A9P4UPY1</accession>
<dbReference type="OrthoDB" id="3647238at2759"/>
<proteinExistence type="predicted"/>
<dbReference type="Proteomes" id="UP000799441">
    <property type="component" value="Unassembled WGS sequence"/>
</dbReference>
<keyword evidence="3" id="KW-1185">Reference proteome</keyword>
<evidence type="ECO:0000313" key="3">
    <source>
        <dbReference type="Proteomes" id="UP000799441"/>
    </source>
</evidence>